<reference evidence="5 6" key="1">
    <citation type="submission" date="2017-05" db="EMBL/GenBank/DDBJ databases">
        <authorList>
            <person name="Varghese N."/>
            <person name="Submissions S."/>
        </authorList>
    </citation>
    <scope>NUCLEOTIDE SEQUENCE [LARGE SCALE GENOMIC DNA]</scope>
    <source>
        <strain evidence="5 6">DSM 21985</strain>
    </source>
</reference>
<dbReference type="Pfam" id="PF14559">
    <property type="entry name" value="TPR_19"/>
    <property type="match status" value="1"/>
</dbReference>
<keyword evidence="2 3" id="KW-0802">TPR repeat</keyword>
<feature type="repeat" description="TPR" evidence="3">
    <location>
        <begin position="189"/>
        <end position="222"/>
    </location>
</feature>
<dbReference type="PANTHER" id="PTHR45586:SF1">
    <property type="entry name" value="LIPOPOLYSACCHARIDE ASSEMBLY PROTEIN B"/>
    <property type="match status" value="1"/>
</dbReference>
<evidence type="ECO:0000313" key="5">
    <source>
        <dbReference type="EMBL" id="SMO94931.1"/>
    </source>
</evidence>
<sequence length="399" mass="45158">MNKLKKSFFTRLTGLLLVAGFFYSCSTTQPSVDQLLNNKNYQQALTSINNQLAEDPAQPDLYIQKAKIHAILARDNDPEVRAEYYESAVESFNAAGDYQPTTRQQNQIDSLRQQYWKFEHNLGLQASENEELDEHFQRATIHFQNALILQSDAVSTYKSLAITQFKMGELDVAIATYRRALSASDNPPPQLYENLGYLYLEKGDPEQAAYYYELANKSLENDLNTAFGLINAYVSNGNHTEAVEILKPLVEENPDNAGLRNVYGTQLYEITEIVIGDLKAAYRAQDSALVSQLRFEAEGTGEQAEQQLIEAFRRDTANVNYLESLAVFYNNLSAQYLSLQKVVFSEDLPEIRSKAYTLIDFAIDYYEKLSDANPDNEQYQAKLSTLENLKAQNSASPNN</sequence>
<evidence type="ECO:0000313" key="6">
    <source>
        <dbReference type="Proteomes" id="UP000317557"/>
    </source>
</evidence>
<evidence type="ECO:0000256" key="2">
    <source>
        <dbReference type="ARBA" id="ARBA00022803"/>
    </source>
</evidence>
<dbReference type="AlphaFoldDB" id="A0A521FH06"/>
<feature type="repeat" description="TPR" evidence="3">
    <location>
        <begin position="154"/>
        <end position="187"/>
    </location>
</feature>
<dbReference type="InterPro" id="IPR011990">
    <property type="entry name" value="TPR-like_helical_dom_sf"/>
</dbReference>
<keyword evidence="6" id="KW-1185">Reference proteome</keyword>
<dbReference type="SMART" id="SM00028">
    <property type="entry name" value="TPR"/>
    <property type="match status" value="3"/>
</dbReference>
<evidence type="ECO:0000256" key="3">
    <source>
        <dbReference type="PROSITE-ProRule" id="PRU00339"/>
    </source>
</evidence>
<feature type="chain" id="PRO_5021781662" evidence="4">
    <location>
        <begin position="25"/>
        <end position="399"/>
    </location>
</feature>
<dbReference type="OrthoDB" id="1523149at2"/>
<evidence type="ECO:0000256" key="1">
    <source>
        <dbReference type="ARBA" id="ARBA00022737"/>
    </source>
</evidence>
<dbReference type="EMBL" id="FXTP01000018">
    <property type="protein sequence ID" value="SMO94931.1"/>
    <property type="molecule type" value="Genomic_DNA"/>
</dbReference>
<feature type="signal peptide" evidence="4">
    <location>
        <begin position="1"/>
        <end position="24"/>
    </location>
</feature>
<dbReference type="Gene3D" id="1.25.40.10">
    <property type="entry name" value="Tetratricopeptide repeat domain"/>
    <property type="match status" value="2"/>
</dbReference>
<dbReference type="InterPro" id="IPR051012">
    <property type="entry name" value="CellSynth/LPSAsmb/PSIAsmb"/>
</dbReference>
<dbReference type="RefSeq" id="WP_142456058.1">
    <property type="nucleotide sequence ID" value="NZ_FXTP01000018.1"/>
</dbReference>
<dbReference type="PANTHER" id="PTHR45586">
    <property type="entry name" value="TPR REPEAT-CONTAINING PROTEIN PA4667"/>
    <property type="match status" value="1"/>
</dbReference>
<organism evidence="5 6">
    <name type="scientific">Gracilimonas mengyeensis</name>
    <dbReference type="NCBI Taxonomy" id="1302730"/>
    <lineage>
        <taxon>Bacteria</taxon>
        <taxon>Pseudomonadati</taxon>
        <taxon>Balneolota</taxon>
        <taxon>Balneolia</taxon>
        <taxon>Balneolales</taxon>
        <taxon>Balneolaceae</taxon>
        <taxon>Gracilimonas</taxon>
    </lineage>
</organism>
<dbReference type="InterPro" id="IPR019734">
    <property type="entry name" value="TPR_rpt"/>
</dbReference>
<dbReference type="SUPFAM" id="SSF48452">
    <property type="entry name" value="TPR-like"/>
    <property type="match status" value="2"/>
</dbReference>
<accession>A0A521FH06</accession>
<proteinExistence type="predicted"/>
<gene>
    <name evidence="5" type="ORF">SAMN06265219_11849</name>
</gene>
<dbReference type="Proteomes" id="UP000317557">
    <property type="component" value="Unassembled WGS sequence"/>
</dbReference>
<evidence type="ECO:0000256" key="4">
    <source>
        <dbReference type="SAM" id="SignalP"/>
    </source>
</evidence>
<keyword evidence="4" id="KW-0732">Signal</keyword>
<keyword evidence="1" id="KW-0677">Repeat</keyword>
<protein>
    <submittedName>
        <fullName evidence="5">Tetratricopeptide repeat-containing protein</fullName>
    </submittedName>
</protein>
<dbReference type="PROSITE" id="PS50005">
    <property type="entry name" value="TPR"/>
    <property type="match status" value="2"/>
</dbReference>
<dbReference type="PROSITE" id="PS51257">
    <property type="entry name" value="PROKAR_LIPOPROTEIN"/>
    <property type="match status" value="1"/>
</dbReference>
<name>A0A521FH06_9BACT</name>